<name>A0A7Y9ISR4_9BURK</name>
<sequence length="191" mass="20700">MTHPVRRVITGHDAQGKAIVVSDGPATAVRTNPLRPGWQSTEVWRTTESPARIGLELEPDPTAGSHRIMPDPQGTIVRVAHFEPDSEALRNLDPDTSRQIFSAMGNAQASTYSAGGRHPLMHRTQSVDYAIVLSGELYLVLDDEDVRLTAGDVVVQRGTNHAWSNRSTERASIAFILIDGAFDADLAGVLP</sequence>
<evidence type="ECO:0000313" key="3">
    <source>
        <dbReference type="Proteomes" id="UP000542125"/>
    </source>
</evidence>
<dbReference type="Pfam" id="PF07883">
    <property type="entry name" value="Cupin_2"/>
    <property type="match status" value="1"/>
</dbReference>
<gene>
    <name evidence="2" type="ORF">FHW18_001598</name>
</gene>
<keyword evidence="2" id="KW-0223">Dioxygenase</keyword>
<dbReference type="GO" id="GO:0051213">
    <property type="term" value="F:dioxygenase activity"/>
    <property type="evidence" value="ECO:0007669"/>
    <property type="project" value="UniProtKB-KW"/>
</dbReference>
<dbReference type="AlphaFoldDB" id="A0A7Y9ISR4"/>
<dbReference type="InterPro" id="IPR047142">
    <property type="entry name" value="OryJ/VirC-like"/>
</dbReference>
<reference evidence="2 3" key="1">
    <citation type="submission" date="2020-07" db="EMBL/GenBank/DDBJ databases">
        <title>Genomic Encyclopedia of Type Strains, Phase IV (KMG-V): Genome sequencing to study the core and pangenomes of soil and plant-associated prokaryotes.</title>
        <authorList>
            <person name="Whitman W."/>
        </authorList>
    </citation>
    <scope>NUCLEOTIDE SEQUENCE [LARGE SCALE GENOMIC DNA]</scope>
    <source>
        <strain evidence="2 3">SAS40</strain>
    </source>
</reference>
<dbReference type="Gene3D" id="2.20.70.150">
    <property type="match status" value="1"/>
</dbReference>
<dbReference type="PANTHER" id="PTHR36156">
    <property type="entry name" value="SLR2101 PROTEIN"/>
    <property type="match status" value="1"/>
</dbReference>
<evidence type="ECO:0000313" key="2">
    <source>
        <dbReference type="EMBL" id="NYE82327.1"/>
    </source>
</evidence>
<accession>A0A7Y9ISR4</accession>
<dbReference type="InterPro" id="IPR013096">
    <property type="entry name" value="Cupin_2"/>
</dbReference>
<protein>
    <submittedName>
        <fullName evidence="2">Quercetin dioxygenase-like cupin family protein</fullName>
    </submittedName>
</protein>
<dbReference type="Proteomes" id="UP000542125">
    <property type="component" value="Unassembled WGS sequence"/>
</dbReference>
<dbReference type="CDD" id="cd02231">
    <property type="entry name" value="cupin_BLL6423-like"/>
    <property type="match status" value="1"/>
</dbReference>
<dbReference type="InterPro" id="IPR014710">
    <property type="entry name" value="RmlC-like_jellyroll"/>
</dbReference>
<dbReference type="Gene3D" id="2.60.120.10">
    <property type="entry name" value="Jelly Rolls"/>
    <property type="match status" value="1"/>
</dbReference>
<dbReference type="RefSeq" id="WP_179585114.1">
    <property type="nucleotide sequence ID" value="NZ_JACBYR010000001.1"/>
</dbReference>
<evidence type="ECO:0000259" key="1">
    <source>
        <dbReference type="Pfam" id="PF07883"/>
    </source>
</evidence>
<dbReference type="EMBL" id="JACBYR010000001">
    <property type="protein sequence ID" value="NYE82327.1"/>
    <property type="molecule type" value="Genomic_DNA"/>
</dbReference>
<comment type="caution">
    <text evidence="2">The sequence shown here is derived from an EMBL/GenBank/DDBJ whole genome shotgun (WGS) entry which is preliminary data.</text>
</comment>
<feature type="domain" description="Cupin type-2" evidence="1">
    <location>
        <begin position="112"/>
        <end position="175"/>
    </location>
</feature>
<keyword evidence="2" id="KW-0560">Oxidoreductase</keyword>
<dbReference type="SUPFAM" id="SSF51182">
    <property type="entry name" value="RmlC-like cupins"/>
    <property type="match status" value="1"/>
</dbReference>
<organism evidence="2 3">
    <name type="scientific">Pigmentiphaga litoralis</name>
    <dbReference type="NCBI Taxonomy" id="516702"/>
    <lineage>
        <taxon>Bacteria</taxon>
        <taxon>Pseudomonadati</taxon>
        <taxon>Pseudomonadota</taxon>
        <taxon>Betaproteobacteria</taxon>
        <taxon>Burkholderiales</taxon>
        <taxon>Alcaligenaceae</taxon>
        <taxon>Pigmentiphaga</taxon>
    </lineage>
</organism>
<dbReference type="InterPro" id="IPR011051">
    <property type="entry name" value="RmlC_Cupin_sf"/>
</dbReference>
<keyword evidence="3" id="KW-1185">Reference proteome</keyword>
<dbReference type="PANTHER" id="PTHR36156:SF2">
    <property type="entry name" value="CUPIN TYPE-2 DOMAIN-CONTAINING PROTEIN"/>
    <property type="match status" value="1"/>
</dbReference>
<proteinExistence type="predicted"/>